<dbReference type="SUPFAM" id="SSF53686">
    <property type="entry name" value="Tryptophan synthase beta subunit-like PLP-dependent enzymes"/>
    <property type="match status" value="1"/>
</dbReference>
<dbReference type="PANTHER" id="PTHR43780:SF2">
    <property type="entry name" value="1-AMINOCYCLOPROPANE-1-CARBOXYLATE DEAMINASE-RELATED"/>
    <property type="match status" value="1"/>
</dbReference>
<accession>A0A917HVH5</accession>
<evidence type="ECO:0000313" key="8">
    <source>
        <dbReference type="Proteomes" id="UP000660862"/>
    </source>
</evidence>
<sequence>MQKNNVSSFDFHSPVESLDFQLFNDKGLTLHIKRDDQIHPFISGNKWRKLKYILQSARAAGKMHLVTFGGAWSNHLLATACAGAKFGFKTTGFVRGESVSNPNLSLCKLFGMELQFVDRTSYRNKPALFEHYAQGDEQAYFVDEGGYSTEGTIGCSEIIDELATAYDHIFCACGTGTTLAGLYRGCMEAGLHTHLHGIPVLAGGDFIREAIAKLYTGKEPANITLHTEYHFGGYAKTTPALNTFIKHFCAETGILIEPVYTGKLLYGVFDLAKHDYFKPKDRILVVHTGGLMGILGKLNDFGV</sequence>
<keyword evidence="3 5" id="KW-0663">Pyridoxal phosphate</keyword>
<evidence type="ECO:0000256" key="3">
    <source>
        <dbReference type="ARBA" id="ARBA00022898"/>
    </source>
</evidence>
<reference evidence="7" key="1">
    <citation type="journal article" date="2014" name="Int. J. Syst. Evol. Microbiol.">
        <title>Complete genome sequence of Corynebacterium casei LMG S-19264T (=DSM 44701T), isolated from a smear-ripened cheese.</title>
        <authorList>
            <consortium name="US DOE Joint Genome Institute (JGI-PGF)"/>
            <person name="Walter F."/>
            <person name="Albersmeier A."/>
            <person name="Kalinowski J."/>
            <person name="Ruckert C."/>
        </authorList>
    </citation>
    <scope>NUCLEOTIDE SEQUENCE</scope>
    <source>
        <strain evidence="7">CGMCC 1.12195</strain>
    </source>
</reference>
<dbReference type="PIRSF" id="PIRSF006278">
    <property type="entry name" value="ACCD_DCysDesulf"/>
    <property type="match status" value="1"/>
</dbReference>
<evidence type="ECO:0000256" key="4">
    <source>
        <dbReference type="PIRSR" id="PIRSR006278-1"/>
    </source>
</evidence>
<dbReference type="Proteomes" id="UP000660862">
    <property type="component" value="Unassembled WGS sequence"/>
</dbReference>
<evidence type="ECO:0000256" key="1">
    <source>
        <dbReference type="ARBA" id="ARBA00001933"/>
    </source>
</evidence>
<dbReference type="InterPro" id="IPR001926">
    <property type="entry name" value="TrpB-like_PALP"/>
</dbReference>
<feature type="domain" description="Tryptophan synthase beta chain-like PALP" evidence="6">
    <location>
        <begin position="23"/>
        <end position="289"/>
    </location>
</feature>
<keyword evidence="8" id="KW-1185">Reference proteome</keyword>
<proteinExistence type="inferred from homology"/>
<name>A0A917HVH5_9SPHI</name>
<dbReference type="AlphaFoldDB" id="A0A917HVH5"/>
<dbReference type="InterPro" id="IPR036052">
    <property type="entry name" value="TrpB-like_PALP_sf"/>
</dbReference>
<organism evidence="7 8">
    <name type="scientific">Parapedobacter pyrenivorans</name>
    <dbReference type="NCBI Taxonomy" id="1305674"/>
    <lineage>
        <taxon>Bacteria</taxon>
        <taxon>Pseudomonadati</taxon>
        <taxon>Bacteroidota</taxon>
        <taxon>Sphingobacteriia</taxon>
        <taxon>Sphingobacteriales</taxon>
        <taxon>Sphingobacteriaceae</taxon>
        <taxon>Parapedobacter</taxon>
    </lineage>
</organism>
<dbReference type="GO" id="GO:0019148">
    <property type="term" value="F:D-cysteine desulfhydrase activity"/>
    <property type="evidence" value="ECO:0007669"/>
    <property type="project" value="TreeGrafter"/>
</dbReference>
<feature type="modified residue" description="N6-(pyridoxal phosphate)lysine" evidence="5">
    <location>
        <position position="46"/>
    </location>
</feature>
<dbReference type="RefSeq" id="WP_229738754.1">
    <property type="nucleotide sequence ID" value="NZ_BMER01000002.1"/>
</dbReference>
<evidence type="ECO:0000259" key="6">
    <source>
        <dbReference type="Pfam" id="PF00291"/>
    </source>
</evidence>
<evidence type="ECO:0000313" key="7">
    <source>
        <dbReference type="EMBL" id="GGG90756.1"/>
    </source>
</evidence>
<dbReference type="InterPro" id="IPR027278">
    <property type="entry name" value="ACCD_DCysDesulf"/>
</dbReference>
<dbReference type="EMBL" id="BMER01000002">
    <property type="protein sequence ID" value="GGG90756.1"/>
    <property type="molecule type" value="Genomic_DNA"/>
</dbReference>
<comment type="cofactor">
    <cofactor evidence="1">
        <name>pyridoxal 5'-phosphate</name>
        <dbReference type="ChEBI" id="CHEBI:597326"/>
    </cofactor>
</comment>
<evidence type="ECO:0000256" key="2">
    <source>
        <dbReference type="ARBA" id="ARBA00008639"/>
    </source>
</evidence>
<dbReference type="PANTHER" id="PTHR43780">
    <property type="entry name" value="1-AMINOCYCLOPROPANE-1-CARBOXYLATE DEAMINASE-RELATED"/>
    <property type="match status" value="1"/>
</dbReference>
<comment type="similarity">
    <text evidence="2">Belongs to the ACC deaminase/D-cysteine desulfhydrase family.</text>
</comment>
<gene>
    <name evidence="7" type="ORF">GCM10007415_26670</name>
</gene>
<dbReference type="Gene3D" id="3.40.50.1100">
    <property type="match status" value="2"/>
</dbReference>
<protein>
    <submittedName>
        <fullName evidence="7">1-aminocyclopropane-1-carboxylate deaminase</fullName>
    </submittedName>
</protein>
<comment type="caution">
    <text evidence="7">The sequence shown here is derived from an EMBL/GenBank/DDBJ whole genome shotgun (WGS) entry which is preliminary data.</text>
</comment>
<evidence type="ECO:0000256" key="5">
    <source>
        <dbReference type="PIRSR" id="PIRSR006278-2"/>
    </source>
</evidence>
<feature type="active site" description="Nucleophile" evidence="4">
    <location>
        <position position="73"/>
    </location>
</feature>
<reference evidence="7" key="2">
    <citation type="submission" date="2020-09" db="EMBL/GenBank/DDBJ databases">
        <authorList>
            <person name="Sun Q."/>
            <person name="Zhou Y."/>
        </authorList>
    </citation>
    <scope>NUCLEOTIDE SEQUENCE</scope>
    <source>
        <strain evidence="7">CGMCC 1.12195</strain>
    </source>
</reference>
<dbReference type="Pfam" id="PF00291">
    <property type="entry name" value="PALP"/>
    <property type="match status" value="1"/>
</dbReference>